<proteinExistence type="predicted"/>
<protein>
    <recommendedName>
        <fullName evidence="4">Secreted protein</fullName>
    </recommendedName>
</protein>
<feature type="compositionally biased region" description="Low complexity" evidence="1">
    <location>
        <begin position="65"/>
        <end position="77"/>
    </location>
</feature>
<evidence type="ECO:0000313" key="2">
    <source>
        <dbReference type="EMBL" id="REH46181.1"/>
    </source>
</evidence>
<organism evidence="2 3">
    <name type="scientific">Kutzneria buriramensis</name>
    <dbReference type="NCBI Taxonomy" id="1045776"/>
    <lineage>
        <taxon>Bacteria</taxon>
        <taxon>Bacillati</taxon>
        <taxon>Actinomycetota</taxon>
        <taxon>Actinomycetes</taxon>
        <taxon>Pseudonocardiales</taxon>
        <taxon>Pseudonocardiaceae</taxon>
        <taxon>Kutzneria</taxon>
    </lineage>
</organism>
<feature type="compositionally biased region" description="Low complexity" evidence="1">
    <location>
        <begin position="86"/>
        <end position="122"/>
    </location>
</feature>
<feature type="region of interest" description="Disordered" evidence="1">
    <location>
        <begin position="65"/>
        <end position="151"/>
    </location>
</feature>
<keyword evidence="3" id="KW-1185">Reference proteome</keyword>
<sequence length="247" mass="24942">MHSVPRSTNSTAESHQRPGFWVRPVMGVPMRSMVGVVLAFVTSGVIAVETLPSTVSPSPQNVVVAADAPASPPDSSSTRQQVSPPVAITTTNTTQAVTSTNSTHTATSGTASTGTSAADKTSPSPAGQTCGDCSGGGGTTTSPRPPSGPVHLVSCPDVASALPTVPQQAAAEVNQNLAELGQQITDADNGIAAARAQGQGIDFINNTVLGPLKDRRVATIDRIAIAIGRYAPQPTGLDRLAQCALAS</sequence>
<dbReference type="EMBL" id="QUNO01000007">
    <property type="protein sequence ID" value="REH46181.1"/>
    <property type="molecule type" value="Genomic_DNA"/>
</dbReference>
<dbReference type="RefSeq" id="WP_116176308.1">
    <property type="nucleotide sequence ID" value="NZ_CP144375.1"/>
</dbReference>
<accession>A0A3E0HIB4</accession>
<name>A0A3E0HIB4_9PSEU</name>
<evidence type="ECO:0008006" key="4">
    <source>
        <dbReference type="Google" id="ProtNLM"/>
    </source>
</evidence>
<comment type="caution">
    <text evidence="2">The sequence shown here is derived from an EMBL/GenBank/DDBJ whole genome shotgun (WGS) entry which is preliminary data.</text>
</comment>
<reference evidence="2 3" key="1">
    <citation type="submission" date="2018-08" db="EMBL/GenBank/DDBJ databases">
        <title>Genomic Encyclopedia of Archaeal and Bacterial Type Strains, Phase II (KMG-II): from individual species to whole genera.</title>
        <authorList>
            <person name="Goeker M."/>
        </authorList>
    </citation>
    <scope>NUCLEOTIDE SEQUENCE [LARGE SCALE GENOMIC DNA]</scope>
    <source>
        <strain evidence="2 3">DSM 45791</strain>
    </source>
</reference>
<evidence type="ECO:0000256" key="1">
    <source>
        <dbReference type="SAM" id="MobiDB-lite"/>
    </source>
</evidence>
<gene>
    <name evidence="2" type="ORF">BCF44_107314</name>
</gene>
<dbReference type="Proteomes" id="UP000256269">
    <property type="component" value="Unassembled WGS sequence"/>
</dbReference>
<dbReference type="AlphaFoldDB" id="A0A3E0HIB4"/>
<evidence type="ECO:0000313" key="3">
    <source>
        <dbReference type="Proteomes" id="UP000256269"/>
    </source>
</evidence>
<dbReference type="OrthoDB" id="4331351at2"/>